<gene>
    <name evidence="1" type="ORF">METZ01_LOCUS9502</name>
</gene>
<sequence>VISACPCESRVHLLYFQDIHQKLCQLKSLSRKSTCSFQPSKICSKQTRIVFSNHASAGTRGHNHIVKLLKSCNDLPGNTDTGPLVSAVIRRLPTTSLCARHNHSTSCILQQTNCRKPHCRAQEVNNAGYEKPNRCRSAICV</sequence>
<accession>A0A381NS29</accession>
<feature type="non-terminal residue" evidence="1">
    <location>
        <position position="1"/>
    </location>
</feature>
<dbReference type="AlphaFoldDB" id="A0A381NS29"/>
<proteinExistence type="predicted"/>
<name>A0A381NS29_9ZZZZ</name>
<organism evidence="1">
    <name type="scientific">marine metagenome</name>
    <dbReference type="NCBI Taxonomy" id="408172"/>
    <lineage>
        <taxon>unclassified sequences</taxon>
        <taxon>metagenomes</taxon>
        <taxon>ecological metagenomes</taxon>
    </lineage>
</organism>
<dbReference type="EMBL" id="UINC01000515">
    <property type="protein sequence ID" value="SUZ56648.1"/>
    <property type="molecule type" value="Genomic_DNA"/>
</dbReference>
<protein>
    <submittedName>
        <fullName evidence="1">Uncharacterized protein</fullName>
    </submittedName>
</protein>
<evidence type="ECO:0000313" key="1">
    <source>
        <dbReference type="EMBL" id="SUZ56648.1"/>
    </source>
</evidence>
<reference evidence="1" key="1">
    <citation type="submission" date="2018-05" db="EMBL/GenBank/DDBJ databases">
        <authorList>
            <person name="Lanie J.A."/>
            <person name="Ng W.-L."/>
            <person name="Kazmierczak K.M."/>
            <person name="Andrzejewski T.M."/>
            <person name="Davidsen T.M."/>
            <person name="Wayne K.J."/>
            <person name="Tettelin H."/>
            <person name="Glass J.I."/>
            <person name="Rusch D."/>
            <person name="Podicherti R."/>
            <person name="Tsui H.-C.T."/>
            <person name="Winkler M.E."/>
        </authorList>
    </citation>
    <scope>NUCLEOTIDE SEQUENCE</scope>
</reference>